<dbReference type="Pfam" id="PF13302">
    <property type="entry name" value="Acetyltransf_3"/>
    <property type="match status" value="1"/>
</dbReference>
<dbReference type="InterPro" id="IPR016181">
    <property type="entry name" value="Acyl_CoA_acyltransferase"/>
</dbReference>
<proteinExistence type="predicted"/>
<accession>A0ABY7H5Z1</accession>
<dbReference type="PANTHER" id="PTHR43792:SF1">
    <property type="entry name" value="N-ACETYLTRANSFERASE DOMAIN-CONTAINING PROTEIN"/>
    <property type="match status" value="1"/>
</dbReference>
<organism evidence="2 3">
    <name type="scientific">Nannocystis punicea</name>
    <dbReference type="NCBI Taxonomy" id="2995304"/>
    <lineage>
        <taxon>Bacteria</taxon>
        <taxon>Pseudomonadati</taxon>
        <taxon>Myxococcota</taxon>
        <taxon>Polyangia</taxon>
        <taxon>Nannocystales</taxon>
        <taxon>Nannocystaceae</taxon>
        <taxon>Nannocystis</taxon>
    </lineage>
</organism>
<dbReference type="PANTHER" id="PTHR43792">
    <property type="entry name" value="GNAT FAMILY, PUTATIVE (AFU_ORTHOLOGUE AFUA_3G00765)-RELATED-RELATED"/>
    <property type="match status" value="1"/>
</dbReference>
<dbReference type="InterPro" id="IPR000182">
    <property type="entry name" value="GNAT_dom"/>
</dbReference>
<dbReference type="Gene3D" id="3.40.630.30">
    <property type="match status" value="1"/>
</dbReference>
<name>A0ABY7H5Z1_9BACT</name>
<dbReference type="RefSeq" id="WP_269036841.1">
    <property type="nucleotide sequence ID" value="NZ_CP114040.1"/>
</dbReference>
<dbReference type="PROSITE" id="PS51186">
    <property type="entry name" value="GNAT"/>
    <property type="match status" value="1"/>
</dbReference>
<evidence type="ECO:0000259" key="1">
    <source>
        <dbReference type="PROSITE" id="PS51186"/>
    </source>
</evidence>
<evidence type="ECO:0000313" key="2">
    <source>
        <dbReference type="EMBL" id="WAS94505.1"/>
    </source>
</evidence>
<gene>
    <name evidence="2" type="ORF">O0S08_50960</name>
</gene>
<sequence length="172" mass="18780">MSTTTHALPGPSARLMFRWWTADDFELARGLWGDPRVTARIAGEPFTEPQIAARLSAEIDQGLTHGVQYWPVFLRDDGSHVGCCGLRPHAPQVYELGFHLRSAFWGRGLAGEAAGAAVAFAFGPLAARGLFAGHHPENTASRAALLRLGFRHTHDELYPPTGAMHPSYRLDP</sequence>
<keyword evidence="3" id="KW-1185">Reference proteome</keyword>
<dbReference type="EMBL" id="CP114040">
    <property type="protein sequence ID" value="WAS94505.1"/>
    <property type="molecule type" value="Genomic_DNA"/>
</dbReference>
<dbReference type="SUPFAM" id="SSF55729">
    <property type="entry name" value="Acyl-CoA N-acyltransferases (Nat)"/>
    <property type="match status" value="1"/>
</dbReference>
<feature type="domain" description="N-acetyltransferase" evidence="1">
    <location>
        <begin position="15"/>
        <end position="171"/>
    </location>
</feature>
<reference evidence="2" key="1">
    <citation type="submission" date="2022-11" db="EMBL/GenBank/DDBJ databases">
        <title>Minimal conservation of predation-associated metabolite biosynthetic gene clusters underscores biosynthetic potential of Myxococcota including descriptions for ten novel species: Archangium lansinium sp. nov., Myxococcus landrumus sp. nov., Nannocystis bai.</title>
        <authorList>
            <person name="Ahearne A."/>
            <person name="Stevens C."/>
            <person name="Dowd S."/>
        </authorList>
    </citation>
    <scope>NUCLEOTIDE SEQUENCE</scope>
    <source>
        <strain evidence="2">Fl3</strain>
    </source>
</reference>
<protein>
    <submittedName>
        <fullName evidence="2">GNAT family N-acetyltransferase</fullName>
    </submittedName>
</protein>
<dbReference type="Proteomes" id="UP001164459">
    <property type="component" value="Chromosome"/>
</dbReference>
<evidence type="ECO:0000313" key="3">
    <source>
        <dbReference type="Proteomes" id="UP001164459"/>
    </source>
</evidence>
<dbReference type="InterPro" id="IPR051531">
    <property type="entry name" value="N-acetyltransferase"/>
</dbReference>